<dbReference type="InterPro" id="IPR000757">
    <property type="entry name" value="Beta-glucanase-like"/>
</dbReference>
<dbReference type="InterPro" id="IPR044791">
    <property type="entry name" value="Beta-glucanase/XTH"/>
</dbReference>
<comment type="catalytic activity">
    <reaction evidence="13">
        <text>breaks a beta-(1-&gt;4) bond in the backbone of a xyloglucan and transfers the xyloglucanyl segment on to O-4 of the non-reducing terminal glucose residue of an acceptor, which can be a xyloglucan or an oligosaccharide of xyloglucan.</text>
        <dbReference type="EC" id="2.4.1.207"/>
    </reaction>
</comment>
<dbReference type="Proteomes" id="UP001428341">
    <property type="component" value="Unassembled WGS sequence"/>
</dbReference>
<comment type="subcellular location">
    <subcellularLocation>
        <location evidence="1">Secreted</location>
        <location evidence="1">Cell wall</location>
    </subcellularLocation>
    <subcellularLocation>
        <location evidence="2">Secreted</location>
        <location evidence="2">Extracellular space</location>
        <location evidence="2">Apoplast</location>
    </subcellularLocation>
</comment>
<dbReference type="SUPFAM" id="SSF49899">
    <property type="entry name" value="Concanavalin A-like lectins/glucanases"/>
    <property type="match status" value="1"/>
</dbReference>
<dbReference type="InterPro" id="IPR008264">
    <property type="entry name" value="Beta_glucanase"/>
</dbReference>
<evidence type="ECO:0000256" key="10">
    <source>
        <dbReference type="ARBA" id="ARBA00023157"/>
    </source>
</evidence>
<evidence type="ECO:0000313" key="17">
    <source>
        <dbReference type="Proteomes" id="UP001428341"/>
    </source>
</evidence>
<dbReference type="InterPro" id="IPR010713">
    <property type="entry name" value="XET_C"/>
</dbReference>
<dbReference type="Pfam" id="PF06955">
    <property type="entry name" value="XET_C"/>
    <property type="match status" value="1"/>
</dbReference>
<dbReference type="GO" id="GO:0048046">
    <property type="term" value="C:apoplast"/>
    <property type="evidence" value="ECO:0007669"/>
    <property type="project" value="UniProtKB-SubCell"/>
</dbReference>
<feature type="active site" description="Proton donor" evidence="14">
    <location>
        <position position="347"/>
    </location>
</feature>
<dbReference type="InterPro" id="IPR013320">
    <property type="entry name" value="ConA-like_dom_sf"/>
</dbReference>
<evidence type="ECO:0000256" key="9">
    <source>
        <dbReference type="ARBA" id="ARBA00022801"/>
    </source>
</evidence>
<gene>
    <name evidence="16" type="ORF">WN944_016539</name>
</gene>
<comment type="caution">
    <text evidence="16">The sequence shown here is derived from an EMBL/GenBank/DDBJ whole genome shotgun (WGS) entry which is preliminary data.</text>
</comment>
<evidence type="ECO:0000256" key="13">
    <source>
        <dbReference type="ARBA" id="ARBA00034022"/>
    </source>
</evidence>
<keyword evidence="10" id="KW-1015">Disulfide bond</keyword>
<evidence type="ECO:0000256" key="1">
    <source>
        <dbReference type="ARBA" id="ARBA00004191"/>
    </source>
</evidence>
<dbReference type="EC" id="2.4.1.207" evidence="3"/>
<dbReference type="GO" id="GO:0004553">
    <property type="term" value="F:hydrolase activity, hydrolyzing O-glycosyl compounds"/>
    <property type="evidence" value="ECO:0007669"/>
    <property type="project" value="InterPro"/>
</dbReference>
<protein>
    <recommendedName>
        <fullName evidence="3">xyloglucan:xyloglucosyl transferase</fullName>
        <ecNumber evidence="3">2.4.1.207</ecNumber>
    </recommendedName>
</protein>
<sequence>MRGSVDNLVVRDGYVVVFYFNCFMANSANRSIFQGSSSNFGVISSDFTGGAQEAIRRFKFTGNGLSSSSVLSLYSRMSPFRNTRTSCTSAVAALPAMKIDASFALEVKALRKWEFNNISQALSSLFDDASQAELFSEDEFFDVRECPANTKEVLNVENLVKDSTNGKRGRNMRASPLESSFFHHTQCSVKQLPPAFEDPLSSGLKHGIGFQELDILEQWCSFGILRRVSSVDAGDKITTIAAYETHTLLERCCRNGRVIAAATKSDVKFDQNYYITWGNDHVLSLNQGRAIQLSMDRSSGSGFGSKLHYGSGFFHLKMKLPDKDSAGIVTAFYLTSQGDKHDELDFEFLGNREGKPITLQTNVFANGVGNREQRMHLWFDPTADFHTYKILWNPHQIVFYVDDVPIRVFKNLENIGVGYPSKPMQIEASLWNGESWATDGGRTKIDWTHAPFKAHFQGFDISGCPADDDQNRSIQRCYSSQYWWNSEKFWKLHSTQKAKYENVRKNYMYYDYCSDRPRYPHPPKECLY</sequence>
<keyword evidence="8" id="KW-0732">Signal</keyword>
<keyword evidence="11" id="KW-0326">Glycosidase</keyword>
<dbReference type="CDD" id="cd02176">
    <property type="entry name" value="GH16_XET"/>
    <property type="match status" value="1"/>
</dbReference>
<reference evidence="16 17" key="1">
    <citation type="submission" date="2024-05" db="EMBL/GenBank/DDBJ databases">
        <title>Haplotype-resolved chromosome-level genome assembly of Huyou (Citrus changshanensis).</title>
        <authorList>
            <person name="Miao C."/>
            <person name="Chen W."/>
            <person name="Wu Y."/>
            <person name="Wang L."/>
            <person name="Zhao S."/>
            <person name="Grierson D."/>
            <person name="Xu C."/>
            <person name="Chen K."/>
        </authorList>
    </citation>
    <scope>NUCLEOTIDE SEQUENCE [LARGE SCALE GENOMIC DNA]</scope>
    <source>
        <strain evidence="16">01-14</strain>
        <tissue evidence="16">Leaf</tissue>
    </source>
</reference>
<evidence type="ECO:0000313" key="16">
    <source>
        <dbReference type="EMBL" id="KAK9201338.1"/>
    </source>
</evidence>
<dbReference type="GO" id="GO:0016762">
    <property type="term" value="F:xyloglucan:xyloglucosyl transferase activity"/>
    <property type="evidence" value="ECO:0007669"/>
    <property type="project" value="UniProtKB-EC"/>
</dbReference>
<feature type="domain" description="GH16" evidence="15">
    <location>
        <begin position="257"/>
        <end position="456"/>
    </location>
</feature>
<evidence type="ECO:0000256" key="5">
    <source>
        <dbReference type="ARBA" id="ARBA00022523"/>
    </source>
</evidence>
<dbReference type="FunFam" id="2.60.120.200:FF:000025">
    <property type="entry name" value="Xyloglucan endotransglucosylase/hydrolase"/>
    <property type="match status" value="1"/>
</dbReference>
<evidence type="ECO:0000256" key="4">
    <source>
        <dbReference type="ARBA" id="ARBA00022512"/>
    </source>
</evidence>
<dbReference type="GO" id="GO:0071555">
    <property type="term" value="P:cell wall organization"/>
    <property type="evidence" value="ECO:0007669"/>
    <property type="project" value="UniProtKB-KW"/>
</dbReference>
<evidence type="ECO:0000256" key="2">
    <source>
        <dbReference type="ARBA" id="ARBA00004271"/>
    </source>
</evidence>
<keyword evidence="12" id="KW-0961">Cell wall biogenesis/degradation</keyword>
<accession>A0AAP0M9I6</accession>
<evidence type="ECO:0000256" key="3">
    <source>
        <dbReference type="ARBA" id="ARBA00012152"/>
    </source>
</evidence>
<keyword evidence="7" id="KW-0808">Transferase</keyword>
<name>A0AAP0M9I6_9ROSI</name>
<keyword evidence="17" id="KW-1185">Reference proteome</keyword>
<keyword evidence="4" id="KW-0134">Cell wall</keyword>
<dbReference type="GO" id="GO:0010411">
    <property type="term" value="P:xyloglucan metabolic process"/>
    <property type="evidence" value="ECO:0007669"/>
    <property type="project" value="InterPro"/>
</dbReference>
<dbReference type="PANTHER" id="PTHR31062">
    <property type="entry name" value="XYLOGLUCAN ENDOTRANSGLUCOSYLASE/HYDROLASE PROTEIN 8-RELATED"/>
    <property type="match status" value="1"/>
</dbReference>
<dbReference type="AlphaFoldDB" id="A0AAP0M9I6"/>
<proteinExistence type="predicted"/>
<evidence type="ECO:0000256" key="7">
    <source>
        <dbReference type="ARBA" id="ARBA00022679"/>
    </source>
</evidence>
<organism evidence="16 17">
    <name type="scientific">Citrus x changshan-huyou</name>
    <dbReference type="NCBI Taxonomy" id="2935761"/>
    <lineage>
        <taxon>Eukaryota</taxon>
        <taxon>Viridiplantae</taxon>
        <taxon>Streptophyta</taxon>
        <taxon>Embryophyta</taxon>
        <taxon>Tracheophyta</taxon>
        <taxon>Spermatophyta</taxon>
        <taxon>Magnoliopsida</taxon>
        <taxon>eudicotyledons</taxon>
        <taxon>Gunneridae</taxon>
        <taxon>Pentapetalae</taxon>
        <taxon>rosids</taxon>
        <taxon>malvids</taxon>
        <taxon>Sapindales</taxon>
        <taxon>Rutaceae</taxon>
        <taxon>Aurantioideae</taxon>
        <taxon>Citrus</taxon>
    </lineage>
</organism>
<evidence type="ECO:0000256" key="12">
    <source>
        <dbReference type="ARBA" id="ARBA00023316"/>
    </source>
</evidence>
<evidence type="ECO:0000256" key="14">
    <source>
        <dbReference type="PIRSR" id="PIRSR608264-1"/>
    </source>
</evidence>
<evidence type="ECO:0000259" key="15">
    <source>
        <dbReference type="PROSITE" id="PS51762"/>
    </source>
</evidence>
<dbReference type="PRINTS" id="PR00737">
    <property type="entry name" value="GLHYDRLASE16"/>
</dbReference>
<dbReference type="PROSITE" id="PS51762">
    <property type="entry name" value="GH16_2"/>
    <property type="match status" value="1"/>
</dbReference>
<keyword evidence="9" id="KW-0378">Hydrolase</keyword>
<keyword evidence="6" id="KW-0964">Secreted</keyword>
<dbReference type="EMBL" id="JBCGBO010000005">
    <property type="protein sequence ID" value="KAK9201338.1"/>
    <property type="molecule type" value="Genomic_DNA"/>
</dbReference>
<evidence type="ECO:0000256" key="8">
    <source>
        <dbReference type="ARBA" id="ARBA00022729"/>
    </source>
</evidence>
<dbReference type="GO" id="GO:0042546">
    <property type="term" value="P:cell wall biogenesis"/>
    <property type="evidence" value="ECO:0007669"/>
    <property type="project" value="InterPro"/>
</dbReference>
<dbReference type="Gene3D" id="2.60.120.200">
    <property type="match status" value="1"/>
</dbReference>
<evidence type="ECO:0000256" key="11">
    <source>
        <dbReference type="ARBA" id="ARBA00023295"/>
    </source>
</evidence>
<feature type="active site" description="Nucleophile" evidence="14">
    <location>
        <position position="343"/>
    </location>
</feature>
<dbReference type="InterPro" id="IPR016455">
    <property type="entry name" value="XTH"/>
</dbReference>
<keyword evidence="5" id="KW-0052">Apoplast</keyword>
<evidence type="ECO:0000256" key="6">
    <source>
        <dbReference type="ARBA" id="ARBA00022525"/>
    </source>
</evidence>
<dbReference type="Pfam" id="PF00722">
    <property type="entry name" value="Glyco_hydro_16"/>
    <property type="match status" value="1"/>
</dbReference>